<dbReference type="PANTHER" id="PTHR30250">
    <property type="entry name" value="PST FAMILY PREDICTED COLANIC ACID TRANSPORTER"/>
    <property type="match status" value="1"/>
</dbReference>
<feature type="transmembrane region" description="Helical" evidence="6">
    <location>
        <begin position="51"/>
        <end position="70"/>
    </location>
</feature>
<evidence type="ECO:0000313" key="7">
    <source>
        <dbReference type="EMBL" id="KUO96576.1"/>
    </source>
</evidence>
<dbReference type="InterPro" id="IPR050833">
    <property type="entry name" value="Poly_Biosynth_Transport"/>
</dbReference>
<feature type="transmembrane region" description="Helical" evidence="6">
    <location>
        <begin position="369"/>
        <end position="392"/>
    </location>
</feature>
<dbReference type="EMBL" id="LPVJ01000011">
    <property type="protein sequence ID" value="KUO96576.1"/>
    <property type="molecule type" value="Genomic_DNA"/>
</dbReference>
<feature type="transmembrane region" description="Helical" evidence="6">
    <location>
        <begin position="495"/>
        <end position="519"/>
    </location>
</feature>
<protein>
    <submittedName>
        <fullName evidence="7">Uncharacterized protein</fullName>
    </submittedName>
</protein>
<feature type="transmembrane region" description="Helical" evidence="6">
    <location>
        <begin position="336"/>
        <end position="357"/>
    </location>
</feature>
<accession>A0A117SY95</accession>
<evidence type="ECO:0000256" key="4">
    <source>
        <dbReference type="ARBA" id="ARBA00022989"/>
    </source>
</evidence>
<feature type="transmembrane region" description="Helical" evidence="6">
    <location>
        <begin position="20"/>
        <end position="39"/>
    </location>
</feature>
<dbReference type="OrthoDB" id="9775950at2"/>
<evidence type="ECO:0000256" key="5">
    <source>
        <dbReference type="ARBA" id="ARBA00023136"/>
    </source>
</evidence>
<dbReference type="CDD" id="cd13124">
    <property type="entry name" value="MATE_SpoVB_like"/>
    <property type="match status" value="1"/>
</dbReference>
<feature type="transmembrane region" description="Helical" evidence="6">
    <location>
        <begin position="123"/>
        <end position="145"/>
    </location>
</feature>
<feature type="transmembrane region" description="Helical" evidence="6">
    <location>
        <begin position="456"/>
        <end position="475"/>
    </location>
</feature>
<organism evidence="7 8">
    <name type="scientific">Ferroacidibacillus organovorans</name>
    <dbReference type="NCBI Taxonomy" id="1765683"/>
    <lineage>
        <taxon>Bacteria</taxon>
        <taxon>Bacillati</taxon>
        <taxon>Bacillota</taxon>
        <taxon>Bacilli</taxon>
        <taxon>Bacillales</taxon>
        <taxon>Alicyclobacillaceae</taxon>
        <taxon>Ferroacidibacillus</taxon>
    </lineage>
</organism>
<reference evidence="7 8" key="1">
    <citation type="submission" date="2015-12" db="EMBL/GenBank/DDBJ databases">
        <title>Draft genome sequence of Acidibacillus ferrooxidans ITV001, isolated from a chalcopyrite acid mine drainage site in Brazil.</title>
        <authorList>
            <person name="Dall'Agnol H."/>
            <person name="Nancucheo I."/>
            <person name="Johnson B."/>
            <person name="Oliveira R."/>
            <person name="Leite L."/>
            <person name="Pylro V."/>
            <person name="Nunes G.L."/>
            <person name="Tzotzos G."/>
            <person name="Fernandes G.R."/>
            <person name="Dutra J."/>
            <person name="Orellana S.C."/>
            <person name="Oliveira G."/>
        </authorList>
    </citation>
    <scope>NUCLEOTIDE SEQUENCE [LARGE SCALE GENOMIC DNA]</scope>
    <source>
        <strain evidence="8">ITV01</strain>
    </source>
</reference>
<feature type="transmembrane region" description="Helical" evidence="6">
    <location>
        <begin position="166"/>
        <end position="188"/>
    </location>
</feature>
<keyword evidence="3 6" id="KW-0812">Transmembrane</keyword>
<evidence type="ECO:0000256" key="6">
    <source>
        <dbReference type="SAM" id="Phobius"/>
    </source>
</evidence>
<keyword evidence="8" id="KW-1185">Reference proteome</keyword>
<evidence type="ECO:0000256" key="2">
    <source>
        <dbReference type="ARBA" id="ARBA00022475"/>
    </source>
</evidence>
<gene>
    <name evidence="7" type="ORF">ATW55_00385</name>
</gene>
<feature type="transmembrane region" description="Helical" evidence="6">
    <location>
        <begin position="412"/>
        <end position="435"/>
    </location>
</feature>
<comment type="caution">
    <text evidence="7">The sequence shown here is derived from an EMBL/GenBank/DDBJ whole genome shotgun (WGS) entry which is preliminary data.</text>
</comment>
<evidence type="ECO:0000313" key="8">
    <source>
        <dbReference type="Proteomes" id="UP000053557"/>
    </source>
</evidence>
<dbReference type="Proteomes" id="UP000053557">
    <property type="component" value="Unassembled WGS sequence"/>
</dbReference>
<evidence type="ECO:0000256" key="1">
    <source>
        <dbReference type="ARBA" id="ARBA00004651"/>
    </source>
</evidence>
<dbReference type="PANTHER" id="PTHR30250:SF21">
    <property type="entry name" value="LIPID II FLIPPASE MURJ"/>
    <property type="match status" value="1"/>
</dbReference>
<dbReference type="RefSeq" id="WP_067713329.1">
    <property type="nucleotide sequence ID" value="NZ_LPVJ01000011.1"/>
</dbReference>
<keyword evidence="2" id="KW-1003">Cell membrane</keyword>
<proteinExistence type="predicted"/>
<dbReference type="GO" id="GO:0005886">
    <property type="term" value="C:plasma membrane"/>
    <property type="evidence" value="ECO:0007669"/>
    <property type="project" value="UniProtKB-SubCell"/>
</dbReference>
<sequence length="543" mass="58640">MRPDSDETKFRRGASSMVSAVFISRMLGIALIVPMQNLIGNYALGLYQLVYPLYTVMITLSTAGFPLALSKSISDFVAQGKLREASHMFSIVGRFLMLLGIPAFLIMWFAGPYLVGLSVPGDAMRIAAIPAIRALAPALLLLPLMSAQRGYLQGNFRLKPSGASQVVEQITRVIVVLVALIIAVKMGAGPSATAAIATFGATAGAIAGFMLLLQSVKKMRRETLRRLPHLKKSTLRARSVLRDLFAMSLPITLGTLVLPISQSIDGWTVPRVLVASGATLVNAFSQYGVYSGEALRLIQLPLSFATAIGTSALPAISESVTLRNPALTRTRLHQALHMTTLIALPACAVLFMMARPIDIALFRGTDGVTLIKATSIIVVLSGLELVTTYILQGYNAFYRPVVHMAAGAILKLGLNLTLIPLYGIVGAAYASIAEYALSSWLNMALIRRISLQRISYVKLSVRPFLATLVFGVWLYGVERVGYMVAHALTLDHSRLLALTILLVGLALGAPIYLLATIFLKASTLDELVHLPLIGRLMNRFLRV</sequence>
<dbReference type="InterPro" id="IPR024923">
    <property type="entry name" value="PG_synth_SpoVB"/>
</dbReference>
<keyword evidence="5 6" id="KW-0472">Membrane</keyword>
<name>A0A117SY95_9BACL</name>
<dbReference type="PIRSF" id="PIRSF038958">
    <property type="entry name" value="PG_synth_SpoVB"/>
    <property type="match status" value="1"/>
</dbReference>
<dbReference type="Pfam" id="PF01943">
    <property type="entry name" value="Polysacc_synt"/>
    <property type="match status" value="1"/>
</dbReference>
<comment type="subcellular location">
    <subcellularLocation>
        <location evidence="1">Cell membrane</location>
        <topology evidence="1">Multi-pass membrane protein</topology>
    </subcellularLocation>
</comment>
<dbReference type="InterPro" id="IPR002797">
    <property type="entry name" value="Polysacc_synth"/>
</dbReference>
<evidence type="ECO:0000256" key="3">
    <source>
        <dbReference type="ARBA" id="ARBA00022692"/>
    </source>
</evidence>
<dbReference type="AlphaFoldDB" id="A0A117SY95"/>
<feature type="transmembrane region" description="Helical" evidence="6">
    <location>
        <begin position="194"/>
        <end position="216"/>
    </location>
</feature>
<feature type="transmembrane region" description="Helical" evidence="6">
    <location>
        <begin position="91"/>
        <end position="111"/>
    </location>
</feature>
<keyword evidence="4 6" id="KW-1133">Transmembrane helix</keyword>